<dbReference type="InterPro" id="IPR058240">
    <property type="entry name" value="rSAM_sf"/>
</dbReference>
<evidence type="ECO:0000256" key="7">
    <source>
        <dbReference type="ARBA" id="ARBA00023601"/>
    </source>
</evidence>
<protein>
    <submittedName>
        <fullName evidence="9">Anaerobic sulfatase-maturating enzyme</fullName>
        <ecNumber evidence="9">1.8.98.-</ecNumber>
    </submittedName>
</protein>
<dbReference type="InterPro" id="IPR023867">
    <property type="entry name" value="Sulphatase_maturase_rSAM"/>
</dbReference>
<dbReference type="InterPro" id="IPR007197">
    <property type="entry name" value="rSAM"/>
</dbReference>
<dbReference type="GO" id="GO:0046872">
    <property type="term" value="F:metal ion binding"/>
    <property type="evidence" value="ECO:0007669"/>
    <property type="project" value="UniProtKB-KW"/>
</dbReference>
<evidence type="ECO:0000256" key="4">
    <source>
        <dbReference type="ARBA" id="ARBA00022723"/>
    </source>
</evidence>
<dbReference type="Gene3D" id="3.20.20.70">
    <property type="entry name" value="Aldolase class I"/>
    <property type="match status" value="1"/>
</dbReference>
<dbReference type="SFLD" id="SFLDS00029">
    <property type="entry name" value="Radical_SAM"/>
    <property type="match status" value="1"/>
</dbReference>
<keyword evidence="5" id="KW-0408">Iron</keyword>
<evidence type="ECO:0000313" key="10">
    <source>
        <dbReference type="Proteomes" id="UP000095673"/>
    </source>
</evidence>
<feature type="domain" description="Radical SAM core" evidence="8">
    <location>
        <begin position="78"/>
        <end position="303"/>
    </location>
</feature>
<dbReference type="SFLD" id="SFLDG01072">
    <property type="entry name" value="dehydrogenase_like"/>
    <property type="match status" value="1"/>
</dbReference>
<name>A0A173TTZ5_9FIRM</name>
<evidence type="ECO:0000256" key="2">
    <source>
        <dbReference type="ARBA" id="ARBA00022485"/>
    </source>
</evidence>
<dbReference type="GO" id="GO:0051539">
    <property type="term" value="F:4 iron, 4 sulfur cluster binding"/>
    <property type="evidence" value="ECO:0007669"/>
    <property type="project" value="UniProtKB-KW"/>
</dbReference>
<accession>A0A173TTZ5</accession>
<dbReference type="Pfam" id="PF13186">
    <property type="entry name" value="SPASM"/>
    <property type="match status" value="1"/>
</dbReference>
<keyword evidence="9" id="KW-0560">Oxidoreductase</keyword>
<dbReference type="SFLD" id="SFLDG01384">
    <property type="entry name" value="thioether_bond_formation_requi"/>
    <property type="match status" value="1"/>
</dbReference>
<dbReference type="PROSITE" id="PS01305">
    <property type="entry name" value="MOAA_NIFB_PQQE"/>
    <property type="match status" value="1"/>
</dbReference>
<proteinExistence type="inferred from homology"/>
<dbReference type="PANTHER" id="PTHR43273">
    <property type="entry name" value="ANAEROBIC SULFATASE-MATURATING ENZYME HOMOLOG ASLB-RELATED"/>
    <property type="match status" value="1"/>
</dbReference>
<evidence type="ECO:0000256" key="1">
    <source>
        <dbReference type="ARBA" id="ARBA00001966"/>
    </source>
</evidence>
<comment type="similarity">
    <text evidence="7">Belongs to the radical SAM superfamily. Anaerobic sulfatase-maturating enzyme family.</text>
</comment>
<dbReference type="PROSITE" id="PS51918">
    <property type="entry name" value="RADICAL_SAM"/>
    <property type="match status" value="1"/>
</dbReference>
<evidence type="ECO:0000256" key="5">
    <source>
        <dbReference type="ARBA" id="ARBA00023004"/>
    </source>
</evidence>
<dbReference type="AlphaFoldDB" id="A0A173TTZ5"/>
<evidence type="ECO:0000259" key="8">
    <source>
        <dbReference type="PROSITE" id="PS51918"/>
    </source>
</evidence>
<gene>
    <name evidence="9" type="ORF">ERS852580_01768</name>
</gene>
<keyword evidence="3" id="KW-0949">S-adenosyl-L-methionine</keyword>
<keyword evidence="4" id="KW-0479">Metal-binding</keyword>
<dbReference type="InterPro" id="IPR023885">
    <property type="entry name" value="4Fe4S-binding_SPASM_dom"/>
</dbReference>
<keyword evidence="6" id="KW-0411">Iron-sulfur</keyword>
<dbReference type="EC" id="1.8.98.-" evidence="9"/>
<dbReference type="SUPFAM" id="SSF102114">
    <property type="entry name" value="Radical SAM enzymes"/>
    <property type="match status" value="1"/>
</dbReference>
<dbReference type="EMBL" id="CYXM01000007">
    <property type="protein sequence ID" value="CUN05335.1"/>
    <property type="molecule type" value="Genomic_DNA"/>
</dbReference>
<dbReference type="OrthoDB" id="9808591at2"/>
<dbReference type="PANTHER" id="PTHR43273:SF3">
    <property type="entry name" value="ANAEROBIC SULFATASE-MATURATING ENZYME HOMOLOG ASLB-RELATED"/>
    <property type="match status" value="1"/>
</dbReference>
<reference evidence="9 10" key="1">
    <citation type="submission" date="2015-09" db="EMBL/GenBank/DDBJ databases">
        <authorList>
            <consortium name="Pathogen Informatics"/>
        </authorList>
    </citation>
    <scope>NUCLEOTIDE SEQUENCE [LARGE SCALE GENOMIC DNA]</scope>
    <source>
        <strain evidence="9 10">2789STDY5834968</strain>
    </source>
</reference>
<dbReference type="SFLD" id="SFLDG01386">
    <property type="entry name" value="main_SPASM_domain-containing"/>
    <property type="match status" value="1"/>
</dbReference>
<dbReference type="InterPro" id="IPR013785">
    <property type="entry name" value="Aldolase_TIM"/>
</dbReference>
<dbReference type="Proteomes" id="UP000095673">
    <property type="component" value="Unassembled WGS sequence"/>
</dbReference>
<sequence>MKEGYLEAYRIGNFFFGGCHLFSDNGCHFMLSANGCVMIVDDELLESIRKQKPSEELQFKLVQHGLASVPGKQMFRCEKEVEVRYFIIDLTKHCNFDCIYCFRNFHNTDTISFDVLEKILQYILNYCHKESVSRIGLQMWGGEPLLALDRIEFVVDFFKHTSLSVTIDIETNASLITDEIAKKLFNWEIHIGISMDGTPELHNRQRRMVSGKPSAEVVERGIRNLQKYYGEDIGGITVVTKHNYKYVKEILDYFIYTLHLTSMKFNLVRDNDHAPEQKLALDEKDVFWFANELMDYLQAYRCLGANFSEGNIEVRAKNLLQRSNMSCCISHGCQGGRKMVSFDHEGNIFPCEMIDFPEEKIGSIYEKDSIEIMVNKAVQQNKFFLPKKDERCKECPWWYYCQGGCSSRNRYLNRDGQIDEVECALNRSIYPRLIQEILNGNIS</sequence>
<dbReference type="CDD" id="cd01335">
    <property type="entry name" value="Radical_SAM"/>
    <property type="match status" value="1"/>
</dbReference>
<dbReference type="NCBIfam" id="TIGR04085">
    <property type="entry name" value="rSAM_more_4Fe4S"/>
    <property type="match status" value="1"/>
</dbReference>
<dbReference type="RefSeq" id="WP_055238086.1">
    <property type="nucleotide sequence ID" value="NZ_CYXM01000007.1"/>
</dbReference>
<evidence type="ECO:0000256" key="6">
    <source>
        <dbReference type="ARBA" id="ARBA00023014"/>
    </source>
</evidence>
<dbReference type="SFLD" id="SFLDG01067">
    <property type="entry name" value="SPASM/twitch_domain_containing"/>
    <property type="match status" value="1"/>
</dbReference>
<comment type="cofactor">
    <cofactor evidence="1">
        <name>[4Fe-4S] cluster</name>
        <dbReference type="ChEBI" id="CHEBI:49883"/>
    </cofactor>
</comment>
<dbReference type="GO" id="GO:0016491">
    <property type="term" value="F:oxidoreductase activity"/>
    <property type="evidence" value="ECO:0007669"/>
    <property type="project" value="UniProtKB-KW"/>
</dbReference>
<evidence type="ECO:0000313" key="9">
    <source>
        <dbReference type="EMBL" id="CUN05335.1"/>
    </source>
</evidence>
<evidence type="ECO:0000256" key="3">
    <source>
        <dbReference type="ARBA" id="ARBA00022691"/>
    </source>
</evidence>
<dbReference type="Pfam" id="PF04055">
    <property type="entry name" value="Radical_SAM"/>
    <property type="match status" value="1"/>
</dbReference>
<dbReference type="InterPro" id="IPR000385">
    <property type="entry name" value="MoaA_NifB_PqqE_Fe-S-bd_CS"/>
</dbReference>
<organism evidence="9 10">
    <name type="scientific">Agathobacter rectalis</name>
    <dbReference type="NCBI Taxonomy" id="39491"/>
    <lineage>
        <taxon>Bacteria</taxon>
        <taxon>Bacillati</taxon>
        <taxon>Bacillota</taxon>
        <taxon>Clostridia</taxon>
        <taxon>Lachnospirales</taxon>
        <taxon>Lachnospiraceae</taxon>
        <taxon>Agathobacter</taxon>
    </lineage>
</organism>
<keyword evidence="2" id="KW-0004">4Fe-4S</keyword>